<feature type="chain" id="PRO_5046084288" evidence="1">
    <location>
        <begin position="29"/>
        <end position="369"/>
    </location>
</feature>
<evidence type="ECO:0000259" key="2">
    <source>
        <dbReference type="PROSITE" id="PS50983"/>
    </source>
</evidence>
<evidence type="ECO:0000313" key="3">
    <source>
        <dbReference type="EMBL" id="MFC3124940.1"/>
    </source>
</evidence>
<protein>
    <submittedName>
        <fullName evidence="3">ABC transporter substrate-binding protein</fullName>
    </submittedName>
</protein>
<dbReference type="RefSeq" id="WP_379595364.1">
    <property type="nucleotide sequence ID" value="NZ_JBHRTN010000008.1"/>
</dbReference>
<feature type="signal peptide" evidence="1">
    <location>
        <begin position="1"/>
        <end position="28"/>
    </location>
</feature>
<sequence length="369" mass="39415">MRHSASRRRLLSAAITVPALAMPALVRAQGPIGGRDLLGRTVSLPRPARRIVLAQGRHIMALNLLHPDPASLVLGWGSDFKRAFSVEYEPYRTRYPALANLPVIGGTTEAPAVEGILALAPDLVLASRWNTGGQGADAPLIRAMENAGIPVAIIDFFVQPLRDSEASIALLGTLIGREEQARALSAFHRESLHRVTAALGPDPVRPLVMIHAHAGATPCCYSAGRGIFDDFIRFAGGHNLGADVMTTVFGSVALETLLSRDPAVYVATGGGFAGQGVRLGAGTTREEARQSLDAMVEKEKLGSLSAVQDGRKHGMWHGFNDSPTHLLAIECLARWQHPEARGLADPAASLEAINNRFAAVKMEGTYWLD</sequence>
<dbReference type="InterPro" id="IPR050902">
    <property type="entry name" value="ABC_Transporter_SBP"/>
</dbReference>
<dbReference type="SUPFAM" id="SSF53807">
    <property type="entry name" value="Helical backbone' metal receptor"/>
    <property type="match status" value="1"/>
</dbReference>
<dbReference type="Pfam" id="PF01497">
    <property type="entry name" value="Peripla_BP_2"/>
    <property type="match status" value="1"/>
</dbReference>
<evidence type="ECO:0000256" key="1">
    <source>
        <dbReference type="SAM" id="SignalP"/>
    </source>
</evidence>
<dbReference type="PANTHER" id="PTHR30535">
    <property type="entry name" value="VITAMIN B12-BINDING PROTEIN"/>
    <property type="match status" value="1"/>
</dbReference>
<reference evidence="4" key="1">
    <citation type="journal article" date="2019" name="Int. J. Syst. Evol. Microbiol.">
        <title>The Global Catalogue of Microorganisms (GCM) 10K type strain sequencing project: providing services to taxonomists for standard genome sequencing and annotation.</title>
        <authorList>
            <consortium name="The Broad Institute Genomics Platform"/>
            <consortium name="The Broad Institute Genome Sequencing Center for Infectious Disease"/>
            <person name="Wu L."/>
            <person name="Ma J."/>
        </authorList>
    </citation>
    <scope>NUCLEOTIDE SEQUENCE [LARGE SCALE GENOMIC DNA]</scope>
    <source>
        <strain evidence="4">KCTC 52094</strain>
    </source>
</reference>
<keyword evidence="4" id="KW-1185">Reference proteome</keyword>
<gene>
    <name evidence="3" type="ORF">ACFOD4_07705</name>
</gene>
<evidence type="ECO:0000313" key="4">
    <source>
        <dbReference type="Proteomes" id="UP001595593"/>
    </source>
</evidence>
<name>A0ABV7G0J0_9PROT</name>
<dbReference type="PANTHER" id="PTHR30535:SF34">
    <property type="entry name" value="MOLYBDATE-BINDING PROTEIN MOLA"/>
    <property type="match status" value="1"/>
</dbReference>
<organism evidence="3 4">
    <name type="scientific">Teichococcus globiformis</name>
    <dbReference type="NCBI Taxonomy" id="2307229"/>
    <lineage>
        <taxon>Bacteria</taxon>
        <taxon>Pseudomonadati</taxon>
        <taxon>Pseudomonadota</taxon>
        <taxon>Alphaproteobacteria</taxon>
        <taxon>Acetobacterales</taxon>
        <taxon>Roseomonadaceae</taxon>
        <taxon>Roseomonas</taxon>
    </lineage>
</organism>
<dbReference type="EMBL" id="JBHRTN010000008">
    <property type="protein sequence ID" value="MFC3124940.1"/>
    <property type="molecule type" value="Genomic_DNA"/>
</dbReference>
<keyword evidence="1" id="KW-0732">Signal</keyword>
<dbReference type="InterPro" id="IPR002491">
    <property type="entry name" value="ABC_transptr_periplasmic_BD"/>
</dbReference>
<comment type="caution">
    <text evidence="3">The sequence shown here is derived from an EMBL/GenBank/DDBJ whole genome shotgun (WGS) entry which is preliminary data.</text>
</comment>
<dbReference type="PROSITE" id="PS50983">
    <property type="entry name" value="FE_B12_PBP"/>
    <property type="match status" value="1"/>
</dbReference>
<accession>A0ABV7G0J0</accession>
<dbReference type="Proteomes" id="UP001595593">
    <property type="component" value="Unassembled WGS sequence"/>
</dbReference>
<proteinExistence type="predicted"/>
<feature type="domain" description="Fe/B12 periplasmic-binding" evidence="2">
    <location>
        <begin position="50"/>
        <end position="344"/>
    </location>
</feature>
<dbReference type="Gene3D" id="3.40.50.1980">
    <property type="entry name" value="Nitrogenase molybdenum iron protein domain"/>
    <property type="match status" value="2"/>
</dbReference>